<evidence type="ECO:0000256" key="4">
    <source>
        <dbReference type="SAM" id="MobiDB-lite"/>
    </source>
</evidence>
<dbReference type="Gene3D" id="3.40.50.1820">
    <property type="entry name" value="alpha/beta hydrolase"/>
    <property type="match status" value="1"/>
</dbReference>
<feature type="compositionally biased region" description="Basic and acidic residues" evidence="4">
    <location>
        <begin position="35"/>
        <end position="46"/>
    </location>
</feature>
<dbReference type="PANTHER" id="PTHR10272:SF0">
    <property type="entry name" value="PLATELET-ACTIVATING FACTOR ACETYLHYDROLASE"/>
    <property type="match status" value="1"/>
</dbReference>
<keyword evidence="1 6" id="KW-0378">Hydrolase</keyword>
<dbReference type="EMBL" id="JBHLVZ010000087">
    <property type="protein sequence ID" value="MFC0388985.1"/>
    <property type="molecule type" value="Genomic_DNA"/>
</dbReference>
<evidence type="ECO:0000313" key="7">
    <source>
        <dbReference type="Proteomes" id="UP001589789"/>
    </source>
</evidence>
<protein>
    <submittedName>
        <fullName evidence="6">Alpha/beta hydrolase family protein</fullName>
    </submittedName>
</protein>
<keyword evidence="7" id="KW-1185">Reference proteome</keyword>
<evidence type="ECO:0000256" key="1">
    <source>
        <dbReference type="ARBA" id="ARBA00022801"/>
    </source>
</evidence>
<keyword evidence="5" id="KW-0732">Signal</keyword>
<reference evidence="6 7" key="1">
    <citation type="submission" date="2024-09" db="EMBL/GenBank/DDBJ databases">
        <authorList>
            <person name="Sun Q."/>
            <person name="Mori K."/>
        </authorList>
    </citation>
    <scope>NUCLEOTIDE SEQUENCE [LARGE SCALE GENOMIC DNA]</scope>
    <source>
        <strain evidence="6 7">CCM 7468</strain>
    </source>
</reference>
<dbReference type="Proteomes" id="UP001589789">
    <property type="component" value="Unassembled WGS sequence"/>
</dbReference>
<evidence type="ECO:0000256" key="5">
    <source>
        <dbReference type="SAM" id="SignalP"/>
    </source>
</evidence>
<evidence type="ECO:0000256" key="3">
    <source>
        <dbReference type="ARBA" id="ARBA00023098"/>
    </source>
</evidence>
<gene>
    <name evidence="6" type="ORF">ACFFIC_26050</name>
</gene>
<name>A0ABV6IZD0_9PROT</name>
<feature type="chain" id="PRO_5045376378" evidence="5">
    <location>
        <begin position="27"/>
        <end position="320"/>
    </location>
</feature>
<keyword evidence="3" id="KW-0443">Lipid metabolism</keyword>
<comment type="caution">
    <text evidence="6">The sequence shown here is derived from an EMBL/GenBank/DDBJ whole genome shotgun (WGS) entry which is preliminary data.</text>
</comment>
<accession>A0ABV6IZD0</accession>
<dbReference type="SUPFAM" id="SSF53474">
    <property type="entry name" value="alpha/beta-Hydrolases"/>
    <property type="match status" value="1"/>
</dbReference>
<evidence type="ECO:0000313" key="6">
    <source>
        <dbReference type="EMBL" id="MFC0388985.1"/>
    </source>
</evidence>
<keyword evidence="2" id="KW-0442">Lipid degradation</keyword>
<feature type="signal peptide" evidence="5">
    <location>
        <begin position="1"/>
        <end position="26"/>
    </location>
</feature>
<evidence type="ECO:0000256" key="2">
    <source>
        <dbReference type="ARBA" id="ARBA00022963"/>
    </source>
</evidence>
<organism evidence="6 7">
    <name type="scientific">Muricoccus vinaceus</name>
    <dbReference type="NCBI Taxonomy" id="424704"/>
    <lineage>
        <taxon>Bacteria</taxon>
        <taxon>Pseudomonadati</taxon>
        <taxon>Pseudomonadota</taxon>
        <taxon>Alphaproteobacteria</taxon>
        <taxon>Acetobacterales</taxon>
        <taxon>Roseomonadaceae</taxon>
        <taxon>Muricoccus</taxon>
    </lineage>
</organism>
<dbReference type="GO" id="GO:0016787">
    <property type="term" value="F:hydrolase activity"/>
    <property type="evidence" value="ECO:0007669"/>
    <property type="project" value="UniProtKB-KW"/>
</dbReference>
<feature type="region of interest" description="Disordered" evidence="4">
    <location>
        <begin position="25"/>
        <end position="46"/>
    </location>
</feature>
<dbReference type="RefSeq" id="WP_377055926.1">
    <property type="nucleotide sequence ID" value="NZ_JBHLVZ010000087.1"/>
</dbReference>
<dbReference type="PANTHER" id="PTHR10272">
    <property type="entry name" value="PLATELET-ACTIVATING FACTOR ACETYLHYDROLASE"/>
    <property type="match status" value="1"/>
</dbReference>
<sequence length="320" mass="32502">MKHGAVLSRRALLAAPAFLAAPGCAAAPQANPRPTEARITESRTTWRDGSRARDIPVLIRTPAGGGPAPAVIVSHGLGGSREGLGYLGRALAEGGFVAIHLQHIGSDDSLWRGAAADRLVGLAAGALDVQAALDRLLDVKFALSNLPPAADPARLAIAGHSYGAWTVQHMLGERLPGGDRGLGLPDARLRAGVALSPIPARGLPPRLAYAGIAAPLLHVTGTEDHGFIEGVRAPARRAPFEGSANPGALAVLQGAAHASFADEQDAGGRYAEATFHARAAALSVTFLDAVLRGDAAAAATLRAGAGALLGPGDEFVVRGL</sequence>
<proteinExistence type="predicted"/>
<dbReference type="InterPro" id="IPR029058">
    <property type="entry name" value="AB_hydrolase_fold"/>
</dbReference>